<gene>
    <name evidence="1" type="ORF">HBA54_09040</name>
</gene>
<proteinExistence type="predicted"/>
<dbReference type="Proteomes" id="UP000761264">
    <property type="component" value="Unassembled WGS sequence"/>
</dbReference>
<dbReference type="RefSeq" id="WP_167223606.1">
    <property type="nucleotide sequence ID" value="NZ_JAAQPH010000005.1"/>
</dbReference>
<evidence type="ECO:0000313" key="1">
    <source>
        <dbReference type="EMBL" id="NIA68734.1"/>
    </source>
</evidence>
<name>A0A967EVY7_9PROT</name>
<accession>A0A967EVY7</accession>
<dbReference type="AlphaFoldDB" id="A0A967EVY7"/>
<reference evidence="1" key="1">
    <citation type="submission" date="2020-03" db="EMBL/GenBank/DDBJ databases">
        <title>Genome of Pelagibius litoralis DSM 21314T.</title>
        <authorList>
            <person name="Wang G."/>
        </authorList>
    </citation>
    <scope>NUCLEOTIDE SEQUENCE</scope>
    <source>
        <strain evidence="1">DSM 21314</strain>
    </source>
</reference>
<keyword evidence="2" id="KW-1185">Reference proteome</keyword>
<evidence type="ECO:0000313" key="2">
    <source>
        <dbReference type="Proteomes" id="UP000761264"/>
    </source>
</evidence>
<sequence>MALNIETFSNAKGGNAFFKAIGHPLAARKATALLADLKAAPLAIYDPLGFARAFAEIYDLSGLDIQAVYVQDLEEIGSEILGQKAQPVTDLAAAAATKVLVTAFDAERLIAHVRHLLPAGTEVVSLDEMRLPEAMLTNRRNYLDSLNFATNLVFFRDGDGHHTRLATANYWSAYGARAPQAWCCLMDAQGTVLAEWQDALPGANASVVIDSKELRERFGLYTFTGSLFLHICGIAGHDIVKYALDTYGDDDAVLSCTHDANSWPADLYGGLPAPKEGEQVLLWVQNSHPAAVPAGSVGLNLMGDDAIAWLDEEIPPFGTRAIDTAALLPAARWPQQIEVQAGKHFVRPRYEVIANGATNPPRRRIAHANVERVDLKPDPRIPELANLLGKGFILPAPILPRERFRSIALPTPMSTCQANLPLALFAYDPQGKEIGVKRLGKLPRNHATSVDIADILDGQDLDWGHMELVYDFAEGGEADGWLHGLFRYEDKTSGHIAETSFGAHVFNTVMTYKGEPQSYAGRPPGLSTRLFLSFGPQPYRPLCHLIYPASTPWHAKSQTNLMLHDANGDLIAEQEVQIACGGSLLWQPADYFSATEIETAGPKGYVIIRDTTCRLFGYHGLMNGEKAFSFDHMFGF</sequence>
<dbReference type="EMBL" id="JAAQPH010000005">
    <property type="protein sequence ID" value="NIA68734.1"/>
    <property type="molecule type" value="Genomic_DNA"/>
</dbReference>
<protein>
    <submittedName>
        <fullName evidence="1">Uncharacterized protein</fullName>
    </submittedName>
</protein>
<organism evidence="1 2">
    <name type="scientific">Pelagibius litoralis</name>
    <dbReference type="NCBI Taxonomy" id="374515"/>
    <lineage>
        <taxon>Bacteria</taxon>
        <taxon>Pseudomonadati</taxon>
        <taxon>Pseudomonadota</taxon>
        <taxon>Alphaproteobacteria</taxon>
        <taxon>Rhodospirillales</taxon>
        <taxon>Rhodovibrionaceae</taxon>
        <taxon>Pelagibius</taxon>
    </lineage>
</organism>
<comment type="caution">
    <text evidence="1">The sequence shown here is derived from an EMBL/GenBank/DDBJ whole genome shotgun (WGS) entry which is preliminary data.</text>
</comment>